<dbReference type="GeneID" id="85447330"/>
<dbReference type="RefSeq" id="XP_060419697.1">
    <property type="nucleotide sequence ID" value="XM_060563090.1"/>
</dbReference>
<evidence type="ECO:0000313" key="1">
    <source>
        <dbReference type="EMBL" id="KAK1599035.1"/>
    </source>
</evidence>
<gene>
    <name evidence="1" type="ORF">LY79DRAFT_665584</name>
</gene>
<protein>
    <submittedName>
        <fullName evidence="1">Uncharacterized protein</fullName>
    </submittedName>
</protein>
<sequence>MKIFGRGDFPDKRLGIQFRTGWAKLLPPRPNHHQSAAAGDSWLINVTPSHAETDRDTVSG</sequence>
<evidence type="ECO:0000313" key="2">
    <source>
        <dbReference type="Proteomes" id="UP001230504"/>
    </source>
</evidence>
<reference evidence="1" key="1">
    <citation type="submission" date="2021-06" db="EMBL/GenBank/DDBJ databases">
        <title>Comparative genomics, transcriptomics and evolutionary studies reveal genomic signatures of adaptation to plant cell wall in hemibiotrophic fungi.</title>
        <authorList>
            <consortium name="DOE Joint Genome Institute"/>
            <person name="Baroncelli R."/>
            <person name="Diaz J.F."/>
            <person name="Benocci T."/>
            <person name="Peng M."/>
            <person name="Battaglia E."/>
            <person name="Haridas S."/>
            <person name="Andreopoulos W."/>
            <person name="Labutti K."/>
            <person name="Pangilinan J."/>
            <person name="Floch G.L."/>
            <person name="Makela M.R."/>
            <person name="Henrissat B."/>
            <person name="Grigoriev I.V."/>
            <person name="Crouch J.A."/>
            <person name="De Vries R.P."/>
            <person name="Sukno S.A."/>
            <person name="Thon M.R."/>
        </authorList>
    </citation>
    <scope>NUCLEOTIDE SEQUENCE</scope>
    <source>
        <strain evidence="1">CBS 125086</strain>
    </source>
</reference>
<comment type="caution">
    <text evidence="1">The sequence shown here is derived from an EMBL/GenBank/DDBJ whole genome shotgun (WGS) entry which is preliminary data.</text>
</comment>
<accession>A0AAD8QB21</accession>
<name>A0AAD8QB21_9PEZI</name>
<keyword evidence="2" id="KW-1185">Reference proteome</keyword>
<dbReference type="Proteomes" id="UP001230504">
    <property type="component" value="Unassembled WGS sequence"/>
</dbReference>
<proteinExistence type="predicted"/>
<dbReference type="AlphaFoldDB" id="A0AAD8QB21"/>
<organism evidence="1 2">
    <name type="scientific">Colletotrichum navitas</name>
    <dbReference type="NCBI Taxonomy" id="681940"/>
    <lineage>
        <taxon>Eukaryota</taxon>
        <taxon>Fungi</taxon>
        <taxon>Dikarya</taxon>
        <taxon>Ascomycota</taxon>
        <taxon>Pezizomycotina</taxon>
        <taxon>Sordariomycetes</taxon>
        <taxon>Hypocreomycetidae</taxon>
        <taxon>Glomerellales</taxon>
        <taxon>Glomerellaceae</taxon>
        <taxon>Colletotrichum</taxon>
        <taxon>Colletotrichum graminicola species complex</taxon>
    </lineage>
</organism>
<dbReference type="EMBL" id="JAHLJV010000003">
    <property type="protein sequence ID" value="KAK1599035.1"/>
    <property type="molecule type" value="Genomic_DNA"/>
</dbReference>